<dbReference type="OrthoDB" id="9775794at2"/>
<dbReference type="Pfam" id="PF00378">
    <property type="entry name" value="ECH_1"/>
    <property type="match status" value="1"/>
</dbReference>
<dbReference type="InterPro" id="IPR029045">
    <property type="entry name" value="ClpP/crotonase-like_dom_sf"/>
</dbReference>
<dbReference type="EMBL" id="FNOI01000007">
    <property type="protein sequence ID" value="SDX41786.1"/>
    <property type="molecule type" value="Genomic_DNA"/>
</dbReference>
<evidence type="ECO:0000256" key="3">
    <source>
        <dbReference type="RuleBase" id="RU003707"/>
    </source>
</evidence>
<sequence>MPLIEISTPLSGIRRLTFNRPEKLNAISTPMLDEFEVALDNAEADDSVRVIILAGAGGKAFIAGADIAEYKGDKRAAFAAYQMRARGLFDRLENMPKPVIAQIDGFALGGGFEIAMCCDIIMVSDVAQLGLPEGRLGLVPGGGGTQRLIRAVGKYAASDVMLAGWRLSGPRAHALGLAAECTTTETLDDAVMARARACLKIAPQAQAEMKRLMREGADAPAATAKSFEQEVLFRLYSAPDGQEGINAFLEKRDPNFVGGL</sequence>
<dbReference type="CDD" id="cd06558">
    <property type="entry name" value="crotonase-like"/>
    <property type="match status" value="1"/>
</dbReference>
<dbReference type="PANTHER" id="PTHR11941">
    <property type="entry name" value="ENOYL-COA HYDRATASE-RELATED"/>
    <property type="match status" value="1"/>
</dbReference>
<evidence type="ECO:0000313" key="4">
    <source>
        <dbReference type="EMBL" id="SDX41786.1"/>
    </source>
</evidence>
<dbReference type="PROSITE" id="PS00166">
    <property type="entry name" value="ENOYL_COA_HYDRATASE"/>
    <property type="match status" value="1"/>
</dbReference>
<dbReference type="InterPro" id="IPR001753">
    <property type="entry name" value="Enoyl-CoA_hydra/iso"/>
</dbReference>
<evidence type="ECO:0000256" key="2">
    <source>
        <dbReference type="ARBA" id="ARBA00023239"/>
    </source>
</evidence>
<dbReference type="Gene3D" id="3.90.226.10">
    <property type="entry name" value="2-enoyl-CoA Hydratase, Chain A, domain 1"/>
    <property type="match status" value="1"/>
</dbReference>
<name>A0A1H3BIM1_9RHOB</name>
<proteinExistence type="inferred from homology"/>
<dbReference type="STRING" id="670155.SAMN04488001_3160"/>
<dbReference type="AlphaFoldDB" id="A0A1H3BIM1"/>
<keyword evidence="5" id="KW-1185">Reference proteome</keyword>
<dbReference type="InterPro" id="IPR018376">
    <property type="entry name" value="Enoyl-CoA_hyd/isom_CS"/>
</dbReference>
<gene>
    <name evidence="4" type="ORF">SAMN04488001_3160</name>
</gene>
<dbReference type="GO" id="GO:0016829">
    <property type="term" value="F:lyase activity"/>
    <property type="evidence" value="ECO:0007669"/>
    <property type="project" value="UniProtKB-KW"/>
</dbReference>
<accession>A0A1H3BIM1</accession>
<comment type="similarity">
    <text evidence="1 3">Belongs to the enoyl-CoA hydratase/isomerase family.</text>
</comment>
<protein>
    <submittedName>
        <fullName evidence="4">3-hydroxypropionyl-coenzyme A dehydratase</fullName>
    </submittedName>
</protein>
<reference evidence="5" key="1">
    <citation type="submission" date="2016-10" db="EMBL/GenBank/DDBJ databases">
        <authorList>
            <person name="Varghese N."/>
            <person name="Submissions S."/>
        </authorList>
    </citation>
    <scope>NUCLEOTIDE SEQUENCE [LARGE SCALE GENOMIC DNA]</scope>
    <source>
        <strain evidence="5">DSM 26922</strain>
    </source>
</reference>
<dbReference type="Proteomes" id="UP000199441">
    <property type="component" value="Unassembled WGS sequence"/>
</dbReference>
<dbReference type="GO" id="GO:0006635">
    <property type="term" value="P:fatty acid beta-oxidation"/>
    <property type="evidence" value="ECO:0007669"/>
    <property type="project" value="TreeGrafter"/>
</dbReference>
<dbReference type="PANTHER" id="PTHR11941:SF54">
    <property type="entry name" value="ENOYL-COA HYDRATASE, MITOCHONDRIAL"/>
    <property type="match status" value="1"/>
</dbReference>
<dbReference type="SUPFAM" id="SSF52096">
    <property type="entry name" value="ClpP/crotonase"/>
    <property type="match status" value="1"/>
</dbReference>
<dbReference type="InterPro" id="IPR014748">
    <property type="entry name" value="Enoyl-CoA_hydra_C"/>
</dbReference>
<evidence type="ECO:0000256" key="1">
    <source>
        <dbReference type="ARBA" id="ARBA00005254"/>
    </source>
</evidence>
<evidence type="ECO:0000313" key="5">
    <source>
        <dbReference type="Proteomes" id="UP000199441"/>
    </source>
</evidence>
<organism evidence="4 5">
    <name type="scientific">Litoreibacter albidus</name>
    <dbReference type="NCBI Taxonomy" id="670155"/>
    <lineage>
        <taxon>Bacteria</taxon>
        <taxon>Pseudomonadati</taxon>
        <taxon>Pseudomonadota</taxon>
        <taxon>Alphaproteobacteria</taxon>
        <taxon>Rhodobacterales</taxon>
        <taxon>Roseobacteraceae</taxon>
        <taxon>Litoreibacter</taxon>
    </lineage>
</organism>
<dbReference type="RefSeq" id="WP_089947887.1">
    <property type="nucleotide sequence ID" value="NZ_FNOI01000007.1"/>
</dbReference>
<dbReference type="Gene3D" id="1.10.12.10">
    <property type="entry name" value="Lyase 2-enoyl-coa Hydratase, Chain A, domain 2"/>
    <property type="match status" value="1"/>
</dbReference>
<keyword evidence="2" id="KW-0456">Lyase</keyword>